<organism evidence="2 3">
    <name type="scientific">Fusarium longipes</name>
    <dbReference type="NCBI Taxonomy" id="694270"/>
    <lineage>
        <taxon>Eukaryota</taxon>
        <taxon>Fungi</taxon>
        <taxon>Dikarya</taxon>
        <taxon>Ascomycota</taxon>
        <taxon>Pezizomycotina</taxon>
        <taxon>Sordariomycetes</taxon>
        <taxon>Hypocreomycetidae</taxon>
        <taxon>Hypocreales</taxon>
        <taxon>Nectriaceae</taxon>
        <taxon>Fusarium</taxon>
    </lineage>
</organism>
<dbReference type="EMBL" id="PXOG01000062">
    <property type="protein sequence ID" value="RGP78603.1"/>
    <property type="molecule type" value="Genomic_DNA"/>
</dbReference>
<sequence>MPNEKETMNPDPQTKGKGAAPVLKGILKTSKNAPSTPNATRQVEFSWEASRIIYYSPPEDHEPSQHGQ</sequence>
<accession>A0A395T1J3</accession>
<dbReference type="Proteomes" id="UP000266234">
    <property type="component" value="Unassembled WGS sequence"/>
</dbReference>
<protein>
    <submittedName>
        <fullName evidence="2">Uncharacterized protein</fullName>
    </submittedName>
</protein>
<evidence type="ECO:0000256" key="1">
    <source>
        <dbReference type="SAM" id="MobiDB-lite"/>
    </source>
</evidence>
<feature type="region of interest" description="Disordered" evidence="1">
    <location>
        <begin position="1"/>
        <end position="20"/>
    </location>
</feature>
<evidence type="ECO:0000313" key="2">
    <source>
        <dbReference type="EMBL" id="RGP78603.1"/>
    </source>
</evidence>
<dbReference type="AlphaFoldDB" id="A0A395T1J3"/>
<gene>
    <name evidence="2" type="ORF">FLONG3_3285</name>
</gene>
<name>A0A395T1J3_9HYPO</name>
<evidence type="ECO:0000313" key="3">
    <source>
        <dbReference type="Proteomes" id="UP000266234"/>
    </source>
</evidence>
<reference evidence="2 3" key="1">
    <citation type="journal article" date="2018" name="PLoS Pathog.">
        <title>Evolution of structural diversity of trichothecenes, a family of toxins produced by plant pathogenic and entomopathogenic fungi.</title>
        <authorList>
            <person name="Proctor R.H."/>
            <person name="McCormick S.P."/>
            <person name="Kim H.S."/>
            <person name="Cardoza R.E."/>
            <person name="Stanley A.M."/>
            <person name="Lindo L."/>
            <person name="Kelly A."/>
            <person name="Brown D.W."/>
            <person name="Lee T."/>
            <person name="Vaughan M.M."/>
            <person name="Alexander N.J."/>
            <person name="Busman M."/>
            <person name="Gutierrez S."/>
        </authorList>
    </citation>
    <scope>NUCLEOTIDE SEQUENCE [LARGE SCALE GENOMIC DNA]</scope>
    <source>
        <strain evidence="2 3">NRRL 20695</strain>
    </source>
</reference>
<proteinExistence type="predicted"/>
<keyword evidence="3" id="KW-1185">Reference proteome</keyword>
<comment type="caution">
    <text evidence="2">The sequence shown here is derived from an EMBL/GenBank/DDBJ whole genome shotgun (WGS) entry which is preliminary data.</text>
</comment>